<keyword evidence="5 7" id="KW-1133">Transmembrane helix</keyword>
<evidence type="ECO:0000313" key="9">
    <source>
        <dbReference type="Proteomes" id="UP000590811"/>
    </source>
</evidence>
<reference evidence="8 9" key="1">
    <citation type="submission" date="2020-08" db="EMBL/GenBank/DDBJ databases">
        <title>Genomic Encyclopedia of Type Strains, Phase IV (KMG-V): Genome sequencing to study the core and pangenomes of soil and plant-associated prokaryotes.</title>
        <authorList>
            <person name="Whitman W."/>
        </authorList>
    </citation>
    <scope>NUCLEOTIDE SEQUENCE [LARGE SCALE GENOMIC DNA]</scope>
    <source>
        <strain evidence="8 9">B3ACCR2</strain>
    </source>
</reference>
<feature type="transmembrane region" description="Helical" evidence="7">
    <location>
        <begin position="188"/>
        <end position="207"/>
    </location>
</feature>
<organism evidence="8 9">
    <name type="scientific">Terracoccus luteus</name>
    <dbReference type="NCBI Taxonomy" id="53356"/>
    <lineage>
        <taxon>Bacteria</taxon>
        <taxon>Bacillati</taxon>
        <taxon>Actinomycetota</taxon>
        <taxon>Actinomycetes</taxon>
        <taxon>Micrococcales</taxon>
        <taxon>Intrasporangiaceae</taxon>
        <taxon>Terracoccus</taxon>
    </lineage>
</organism>
<evidence type="ECO:0000256" key="6">
    <source>
        <dbReference type="ARBA" id="ARBA00023136"/>
    </source>
</evidence>
<feature type="transmembrane region" description="Helical" evidence="7">
    <location>
        <begin position="159"/>
        <end position="182"/>
    </location>
</feature>
<evidence type="ECO:0000313" key="8">
    <source>
        <dbReference type="EMBL" id="MBB2985737.1"/>
    </source>
</evidence>
<dbReference type="InterPro" id="IPR050833">
    <property type="entry name" value="Poly_Biosynth_Transport"/>
</dbReference>
<dbReference type="EMBL" id="JACHVT010000002">
    <property type="protein sequence ID" value="MBB2985737.1"/>
    <property type="molecule type" value="Genomic_DNA"/>
</dbReference>
<dbReference type="PANTHER" id="PTHR30250:SF10">
    <property type="entry name" value="LIPOPOLYSACCHARIDE BIOSYNTHESIS PROTEIN WZXC"/>
    <property type="match status" value="1"/>
</dbReference>
<feature type="transmembrane region" description="Helical" evidence="7">
    <location>
        <begin position="55"/>
        <end position="79"/>
    </location>
</feature>
<feature type="transmembrane region" description="Helical" evidence="7">
    <location>
        <begin position="426"/>
        <end position="446"/>
    </location>
</feature>
<feature type="transmembrane region" description="Helical" evidence="7">
    <location>
        <begin position="91"/>
        <end position="114"/>
    </location>
</feature>
<dbReference type="AlphaFoldDB" id="A0A839PQF7"/>
<feature type="transmembrane region" description="Helical" evidence="7">
    <location>
        <begin position="219"/>
        <end position="237"/>
    </location>
</feature>
<feature type="transmembrane region" description="Helical" evidence="7">
    <location>
        <begin position="372"/>
        <end position="389"/>
    </location>
</feature>
<dbReference type="GO" id="GO:0005886">
    <property type="term" value="C:plasma membrane"/>
    <property type="evidence" value="ECO:0007669"/>
    <property type="project" value="UniProtKB-SubCell"/>
</dbReference>
<keyword evidence="4 7" id="KW-0812">Transmembrane</keyword>
<comment type="caution">
    <text evidence="8">The sequence shown here is derived from an EMBL/GenBank/DDBJ whole genome shotgun (WGS) entry which is preliminary data.</text>
</comment>
<dbReference type="Pfam" id="PF13440">
    <property type="entry name" value="Polysacc_synt_3"/>
    <property type="match status" value="1"/>
</dbReference>
<feature type="transmembrane region" description="Helical" evidence="7">
    <location>
        <begin position="395"/>
        <end position="414"/>
    </location>
</feature>
<evidence type="ECO:0000256" key="4">
    <source>
        <dbReference type="ARBA" id="ARBA00022692"/>
    </source>
</evidence>
<accession>A0A839PQF7</accession>
<evidence type="ECO:0000256" key="3">
    <source>
        <dbReference type="ARBA" id="ARBA00022475"/>
    </source>
</evidence>
<protein>
    <submittedName>
        <fullName evidence="8">PST family polysaccharide transporter</fullName>
    </submittedName>
</protein>
<gene>
    <name evidence="8" type="ORF">FHW14_000886</name>
</gene>
<feature type="transmembrane region" description="Helical" evidence="7">
    <location>
        <begin position="452"/>
        <end position="474"/>
    </location>
</feature>
<feature type="transmembrane region" description="Helical" evidence="7">
    <location>
        <begin position="126"/>
        <end position="147"/>
    </location>
</feature>
<evidence type="ECO:0000256" key="7">
    <source>
        <dbReference type="SAM" id="Phobius"/>
    </source>
</evidence>
<proteinExistence type="inferred from homology"/>
<feature type="transmembrane region" description="Helical" evidence="7">
    <location>
        <begin position="338"/>
        <end position="360"/>
    </location>
</feature>
<comment type="subcellular location">
    <subcellularLocation>
        <location evidence="1">Cell membrane</location>
        <topology evidence="1">Multi-pass membrane protein</topology>
    </subcellularLocation>
</comment>
<dbReference type="CDD" id="cd13127">
    <property type="entry name" value="MATE_tuaB_like"/>
    <property type="match status" value="1"/>
</dbReference>
<evidence type="ECO:0000256" key="2">
    <source>
        <dbReference type="ARBA" id="ARBA00007430"/>
    </source>
</evidence>
<keyword evidence="3" id="KW-1003">Cell membrane</keyword>
<name>A0A839PQF7_9MICO</name>
<comment type="similarity">
    <text evidence="2">Belongs to the polysaccharide synthase family.</text>
</comment>
<evidence type="ECO:0000256" key="1">
    <source>
        <dbReference type="ARBA" id="ARBA00004651"/>
    </source>
</evidence>
<keyword evidence="6 7" id="KW-0472">Membrane</keyword>
<feature type="transmembrane region" description="Helical" evidence="7">
    <location>
        <begin position="299"/>
        <end position="318"/>
    </location>
</feature>
<feature type="transmembrane region" description="Helical" evidence="7">
    <location>
        <begin position="243"/>
        <end position="267"/>
    </location>
</feature>
<evidence type="ECO:0000256" key="5">
    <source>
        <dbReference type="ARBA" id="ARBA00022989"/>
    </source>
</evidence>
<sequence length="487" mass="50273">MSHEVTPVAATEESLRAKVGRGFGWSVLNTVLSRTGSLLSGVLLARILAPADYGVFAVALVVLTALLSLNELGVSLAVVRWPGDVGRIAPTVATLAAVTSGLLYVVAFVSAPWVASAMDAPSATPLIRLMSLCVLVDAVSAVPAALITREFRQRLRAGIDLAGFVGGTALTVVLALCGFGAWSLMWGFVASNVLVGAMCIARAPAWYGFGFDRSRLRELLAFGLPLAGSSAVLYLLVNLDYVVVGSVLGVTALGFYLLAFNVCSWPVNLVSGTMRRVTLAGFSRAAERPEGAAPVFTRAARLVVTLTLPMSVLLAVFADPLVRTVYGERWSPSAAPLRLLAVLAVARVLVELVYDFLVAVGRNSANLTLQSVWLVGTAVALPVGAWAAGITGVAAGHAVVAVAVMSPALLLVLRRSGVDLAVLGRACARPAAGAVVMAVVGLATALLPLPAWGVVLVGGALSSLAYAAVVLPVLREARQVLRPTAAA</sequence>
<dbReference type="PANTHER" id="PTHR30250">
    <property type="entry name" value="PST FAMILY PREDICTED COLANIC ACID TRANSPORTER"/>
    <property type="match status" value="1"/>
</dbReference>
<dbReference type="RefSeq" id="WP_184508623.1">
    <property type="nucleotide sequence ID" value="NZ_JACHVT010000002.1"/>
</dbReference>
<dbReference type="Proteomes" id="UP000590811">
    <property type="component" value="Unassembled WGS sequence"/>
</dbReference>